<dbReference type="FunFam" id="3.30.420.40:FF:000291">
    <property type="entry name" value="Actin, alpha skeletal muscle"/>
    <property type="match status" value="1"/>
</dbReference>
<keyword evidence="3" id="KW-0963">Cytoplasm</keyword>
<evidence type="ECO:0000256" key="7">
    <source>
        <dbReference type="RuleBase" id="RU000487"/>
    </source>
</evidence>
<evidence type="ECO:0000313" key="8">
    <source>
        <dbReference type="Ensembl" id="ENSEBUP00000011912.1"/>
    </source>
</evidence>
<dbReference type="Ensembl" id="ENSEBUT00000012442.1">
    <property type="protein sequence ID" value="ENSEBUP00000011867.1"/>
    <property type="gene ID" value="ENSEBUG00000007593.1"/>
</dbReference>
<name>A0A8C4Q9Z0_EPTBU</name>
<evidence type="ECO:0000256" key="6">
    <source>
        <dbReference type="ARBA" id="ARBA00023212"/>
    </source>
</evidence>
<dbReference type="Proteomes" id="UP000694388">
    <property type="component" value="Unplaced"/>
</dbReference>
<sequence>MDDDMNSLVIDNGSGMCKAGFAGDDAPRAVFPSIVGRPRHQGVMVGMGQKDSYVGDEAQSKRGILTLKYPIEHGIVTNWDDMEKIWHHTFYNELRVAPEEHPVLLTEAPLNPKANREKMTQIMFETFNTPAMYVAIQAVLSLYASGRTTGIVMDSGDGVSHTVPIYEGYALPHAIQRLDLAGRDLTDYLVKVLTERGYSFTTTAEREIVRDVKEKLCYVSLDFEQEMQTAASSSSLEKSYELPDGQVITIGNERFRCPEAMLQPAFLGMECAGIHETTFNSIMKCDVDIRKDLYANTVLSGGSTMFPGIADRIQKEIVALAPATMKIKIISPPERKYSVWIGGSILASLSTFQQMWISKQEYDEAGPSIVHRKCF</sequence>
<dbReference type="FunFam" id="3.30.420.40:FF:000058">
    <property type="entry name" value="Putative actin-related protein 5"/>
    <property type="match status" value="1"/>
</dbReference>
<dbReference type="PROSITE" id="PS00432">
    <property type="entry name" value="ACTINS_2"/>
    <property type="match status" value="1"/>
</dbReference>
<evidence type="ECO:0000256" key="5">
    <source>
        <dbReference type="ARBA" id="ARBA00022840"/>
    </source>
</evidence>
<dbReference type="PANTHER" id="PTHR11937">
    <property type="entry name" value="ACTIN"/>
    <property type="match status" value="1"/>
</dbReference>
<evidence type="ECO:0000313" key="9">
    <source>
        <dbReference type="Proteomes" id="UP000694388"/>
    </source>
</evidence>
<protein>
    <submittedName>
        <fullName evidence="8">Actin, beta 1</fullName>
    </submittedName>
</protein>
<comment type="subcellular location">
    <subcellularLocation>
        <location evidence="1">Cytoplasm</location>
        <location evidence="1">Cytoskeleton</location>
    </subcellularLocation>
</comment>
<dbReference type="PRINTS" id="PR00190">
    <property type="entry name" value="ACTIN"/>
</dbReference>
<keyword evidence="9" id="KW-1185">Reference proteome</keyword>
<dbReference type="InterPro" id="IPR020902">
    <property type="entry name" value="Actin/actin-like_CS"/>
</dbReference>
<dbReference type="GeneTree" id="ENSGT00950000182960"/>
<evidence type="ECO:0000256" key="4">
    <source>
        <dbReference type="ARBA" id="ARBA00022741"/>
    </source>
</evidence>
<dbReference type="Gene3D" id="3.30.420.40">
    <property type="match status" value="2"/>
</dbReference>
<proteinExistence type="inferred from homology"/>
<dbReference type="PROSITE" id="PS00406">
    <property type="entry name" value="ACTINS_1"/>
    <property type="match status" value="1"/>
</dbReference>
<keyword evidence="6" id="KW-0206">Cytoskeleton</keyword>
<accession>A0A8C4Q9Z0</accession>
<evidence type="ECO:0000256" key="3">
    <source>
        <dbReference type="ARBA" id="ARBA00022490"/>
    </source>
</evidence>
<dbReference type="InterPro" id="IPR004001">
    <property type="entry name" value="Actin_CS"/>
</dbReference>
<evidence type="ECO:0000256" key="2">
    <source>
        <dbReference type="ARBA" id="ARBA00006752"/>
    </source>
</evidence>
<evidence type="ECO:0000256" key="1">
    <source>
        <dbReference type="ARBA" id="ARBA00004245"/>
    </source>
</evidence>
<dbReference type="SMART" id="SM00268">
    <property type="entry name" value="ACTIN"/>
    <property type="match status" value="1"/>
</dbReference>
<dbReference type="AlphaFoldDB" id="A0A8C4Q9Z0"/>
<dbReference type="CDD" id="cd10224">
    <property type="entry name" value="ASKHA_NBD_actin"/>
    <property type="match status" value="1"/>
</dbReference>
<keyword evidence="4" id="KW-0547">Nucleotide-binding</keyword>
<dbReference type="Pfam" id="PF00022">
    <property type="entry name" value="Actin"/>
    <property type="match status" value="1"/>
</dbReference>
<dbReference type="FunFam" id="2.30.36.70:FF:000001">
    <property type="entry name" value="Actin, alpha skeletal muscle"/>
    <property type="match status" value="1"/>
</dbReference>
<dbReference type="SUPFAM" id="SSF53067">
    <property type="entry name" value="Actin-like ATPase domain"/>
    <property type="match status" value="2"/>
</dbReference>
<dbReference type="FunFam" id="3.30.420.40:FF:000404">
    <property type="entry name" value="Major actin"/>
    <property type="match status" value="1"/>
</dbReference>
<dbReference type="FunFam" id="3.90.640.10:FF:000047">
    <property type="entry name" value="Actin, alpha skeletal muscle"/>
    <property type="match status" value="1"/>
</dbReference>
<organism evidence="8 9">
    <name type="scientific">Eptatretus burgeri</name>
    <name type="common">Inshore hagfish</name>
    <dbReference type="NCBI Taxonomy" id="7764"/>
    <lineage>
        <taxon>Eukaryota</taxon>
        <taxon>Metazoa</taxon>
        <taxon>Chordata</taxon>
        <taxon>Craniata</taxon>
        <taxon>Vertebrata</taxon>
        <taxon>Cyclostomata</taxon>
        <taxon>Myxini</taxon>
        <taxon>Myxiniformes</taxon>
        <taxon>Myxinidae</taxon>
        <taxon>Eptatretinae</taxon>
        <taxon>Eptatretus</taxon>
    </lineage>
</organism>
<dbReference type="PROSITE" id="PS01132">
    <property type="entry name" value="ACTINS_ACT_LIKE"/>
    <property type="match status" value="1"/>
</dbReference>
<dbReference type="Ensembl" id="ENSEBUT00000012488.1">
    <property type="protein sequence ID" value="ENSEBUP00000011912.1"/>
    <property type="gene ID" value="ENSEBUG00000007593.1"/>
</dbReference>
<dbReference type="Gene3D" id="3.90.640.10">
    <property type="entry name" value="Actin, Chain A, domain 4"/>
    <property type="match status" value="1"/>
</dbReference>
<reference evidence="8" key="1">
    <citation type="submission" date="2025-05" db="UniProtKB">
        <authorList>
            <consortium name="Ensembl"/>
        </authorList>
    </citation>
    <scope>IDENTIFICATION</scope>
</reference>
<dbReference type="GO" id="GO:0005524">
    <property type="term" value="F:ATP binding"/>
    <property type="evidence" value="ECO:0007669"/>
    <property type="project" value="UniProtKB-KW"/>
</dbReference>
<dbReference type="Ensembl" id="ENSEBUT00000012462.1">
    <property type="protein sequence ID" value="ENSEBUP00000011886.1"/>
    <property type="gene ID" value="ENSEBUG00000007593.1"/>
</dbReference>
<comment type="similarity">
    <text evidence="2 7">Belongs to the actin family.</text>
</comment>
<dbReference type="InterPro" id="IPR043129">
    <property type="entry name" value="ATPase_NBD"/>
</dbReference>
<dbReference type="GO" id="GO:0005856">
    <property type="term" value="C:cytoskeleton"/>
    <property type="evidence" value="ECO:0007669"/>
    <property type="project" value="UniProtKB-SubCell"/>
</dbReference>
<dbReference type="InterPro" id="IPR004000">
    <property type="entry name" value="Actin"/>
</dbReference>
<keyword evidence="5" id="KW-0067">ATP-binding</keyword>